<name>A0AAV4UP28_CAEEX</name>
<comment type="caution">
    <text evidence="1">The sequence shown here is derived from an EMBL/GenBank/DDBJ whole genome shotgun (WGS) entry which is preliminary data.</text>
</comment>
<evidence type="ECO:0000313" key="2">
    <source>
        <dbReference type="Proteomes" id="UP001054945"/>
    </source>
</evidence>
<sequence length="84" mass="9264">MCYDESNGISNTIPISKMACCFASIDQQVSTSFYGKLMMNVVTLADFYPLLRTDDVLNEIKPTSFMSTIDLPGGYDQAGVDTVY</sequence>
<accession>A0AAV4UP28</accession>
<dbReference type="AlphaFoldDB" id="A0AAV4UP28"/>
<reference evidence="1 2" key="1">
    <citation type="submission" date="2021-06" db="EMBL/GenBank/DDBJ databases">
        <title>Caerostris extrusa draft genome.</title>
        <authorList>
            <person name="Kono N."/>
            <person name="Arakawa K."/>
        </authorList>
    </citation>
    <scope>NUCLEOTIDE SEQUENCE [LARGE SCALE GENOMIC DNA]</scope>
</reference>
<gene>
    <name evidence="1" type="ORF">CEXT_212171</name>
</gene>
<keyword evidence="2" id="KW-1185">Reference proteome</keyword>
<evidence type="ECO:0000313" key="1">
    <source>
        <dbReference type="EMBL" id="GIY59523.1"/>
    </source>
</evidence>
<dbReference type="Proteomes" id="UP001054945">
    <property type="component" value="Unassembled WGS sequence"/>
</dbReference>
<protein>
    <submittedName>
        <fullName evidence="1">Uncharacterized protein</fullName>
    </submittedName>
</protein>
<proteinExistence type="predicted"/>
<organism evidence="1 2">
    <name type="scientific">Caerostris extrusa</name>
    <name type="common">Bark spider</name>
    <name type="synonym">Caerostris bankana</name>
    <dbReference type="NCBI Taxonomy" id="172846"/>
    <lineage>
        <taxon>Eukaryota</taxon>
        <taxon>Metazoa</taxon>
        <taxon>Ecdysozoa</taxon>
        <taxon>Arthropoda</taxon>
        <taxon>Chelicerata</taxon>
        <taxon>Arachnida</taxon>
        <taxon>Araneae</taxon>
        <taxon>Araneomorphae</taxon>
        <taxon>Entelegynae</taxon>
        <taxon>Araneoidea</taxon>
        <taxon>Araneidae</taxon>
        <taxon>Caerostris</taxon>
    </lineage>
</organism>
<dbReference type="EMBL" id="BPLR01013212">
    <property type="protein sequence ID" value="GIY59523.1"/>
    <property type="molecule type" value="Genomic_DNA"/>
</dbReference>